<dbReference type="RefSeq" id="WP_130066661.1">
    <property type="nucleotide sequence ID" value="NZ_SEZN01000040.1"/>
</dbReference>
<reference evidence="2 3" key="1">
    <citation type="submission" date="2019-02" db="EMBL/GenBank/DDBJ databases">
        <title>Genome sequences of Aliivibrio finisterrensis strains from farmed Atlantic salmon.</title>
        <authorList>
            <person name="Bowman J.P."/>
        </authorList>
    </citation>
    <scope>NUCLEOTIDE SEQUENCE [LARGE SCALE GENOMIC DNA]</scope>
    <source>
        <strain evidence="2 3">A21</strain>
    </source>
</reference>
<dbReference type="Proteomes" id="UP000294166">
    <property type="component" value="Unassembled WGS sequence"/>
</dbReference>
<dbReference type="InterPro" id="IPR001173">
    <property type="entry name" value="Glyco_trans_2-like"/>
</dbReference>
<dbReference type="PANTHER" id="PTHR22916">
    <property type="entry name" value="GLYCOSYLTRANSFERASE"/>
    <property type="match status" value="1"/>
</dbReference>
<proteinExistence type="predicted"/>
<organism evidence="2 3">
    <name type="scientific">Aliivibrio finisterrensis</name>
    <dbReference type="NCBI Taxonomy" id="511998"/>
    <lineage>
        <taxon>Bacteria</taxon>
        <taxon>Pseudomonadati</taxon>
        <taxon>Pseudomonadota</taxon>
        <taxon>Gammaproteobacteria</taxon>
        <taxon>Vibrionales</taxon>
        <taxon>Vibrionaceae</taxon>
        <taxon>Aliivibrio</taxon>
    </lineage>
</organism>
<protein>
    <submittedName>
        <fullName evidence="2">Glycosyltransferase</fullName>
    </submittedName>
</protein>
<dbReference type="SUPFAM" id="SSF53448">
    <property type="entry name" value="Nucleotide-diphospho-sugar transferases"/>
    <property type="match status" value="1"/>
</dbReference>
<evidence type="ECO:0000259" key="1">
    <source>
        <dbReference type="Pfam" id="PF00535"/>
    </source>
</evidence>
<dbReference type="CDD" id="cd00761">
    <property type="entry name" value="Glyco_tranf_GTA_type"/>
    <property type="match status" value="1"/>
</dbReference>
<comment type="caution">
    <text evidence="2">The sequence shown here is derived from an EMBL/GenBank/DDBJ whole genome shotgun (WGS) entry which is preliminary data.</text>
</comment>
<dbReference type="InterPro" id="IPR029044">
    <property type="entry name" value="Nucleotide-diphossugar_trans"/>
</dbReference>
<feature type="domain" description="Glycosyltransferase 2-like" evidence="1">
    <location>
        <begin position="8"/>
        <end position="173"/>
    </location>
</feature>
<evidence type="ECO:0000313" key="3">
    <source>
        <dbReference type="Proteomes" id="UP000294166"/>
    </source>
</evidence>
<dbReference type="Gene3D" id="3.90.550.10">
    <property type="entry name" value="Spore Coat Polysaccharide Biosynthesis Protein SpsA, Chain A"/>
    <property type="match status" value="1"/>
</dbReference>
<dbReference type="Pfam" id="PF00535">
    <property type="entry name" value="Glycos_transf_2"/>
    <property type="match status" value="1"/>
</dbReference>
<dbReference type="EMBL" id="SEZN01000040">
    <property type="protein sequence ID" value="RYU61828.1"/>
    <property type="molecule type" value="Genomic_DNA"/>
</dbReference>
<sequence>MECSYDLTVAICTFNRSAVLNETLFSLQKQISVSEYNVQVIVIDNNSTDDTRMVVESNGFINCYFIENKQGLSHARNKAIDLLNSNYLCFIDDDAVPCDNWLDNIIQATIKYPDVHFFGGRILPDPHVRLPFWFDDSFHGLYSLQDFGNDVTYYSSKSGPVGANMVISRDVIRNERFNTKLGRVGNNLLSGEETEFFVRLGFLNHASIYVGNACVIHKFQVERYKKGWVIQRFKADGVSSRVMFGLSPSLKGLFSPLYHFIYSIFKFNTLYAYCSFVRLAGFIKGKV</sequence>
<evidence type="ECO:0000313" key="2">
    <source>
        <dbReference type="EMBL" id="RYU61828.1"/>
    </source>
</evidence>
<name>A0ABY0I3F0_9GAMM</name>
<accession>A0ABY0I3F0</accession>
<keyword evidence="3" id="KW-1185">Reference proteome</keyword>
<gene>
    <name evidence="2" type="ORF">ERW53_17545</name>
</gene>